<proteinExistence type="predicted"/>
<feature type="region of interest" description="Disordered" evidence="1">
    <location>
        <begin position="58"/>
        <end position="78"/>
    </location>
</feature>
<sequence length="78" mass="8458">MEDDGLAEREEVYARIEVAEAALMRLGELEVGGYVKTPPSGFAGSTATAAAVSWSGRKDPMEPVRMGAEGRWRSVPRF</sequence>
<gene>
    <name evidence="2" type="ORF">AVDCRST_MAG93-5666</name>
</gene>
<evidence type="ECO:0000256" key="1">
    <source>
        <dbReference type="SAM" id="MobiDB-lite"/>
    </source>
</evidence>
<dbReference type="EMBL" id="CADCTR010001911">
    <property type="protein sequence ID" value="CAA9319247.1"/>
    <property type="molecule type" value="Genomic_DNA"/>
</dbReference>
<dbReference type="AlphaFoldDB" id="A0A6J4L4L0"/>
<name>A0A6J4L4L0_9CHLR</name>
<reference evidence="2" key="1">
    <citation type="submission" date="2020-02" db="EMBL/GenBank/DDBJ databases">
        <authorList>
            <person name="Meier V. D."/>
        </authorList>
    </citation>
    <scope>NUCLEOTIDE SEQUENCE</scope>
    <source>
        <strain evidence="2">AVDCRST_MAG93</strain>
    </source>
</reference>
<evidence type="ECO:0000313" key="2">
    <source>
        <dbReference type="EMBL" id="CAA9319247.1"/>
    </source>
</evidence>
<feature type="compositionally biased region" description="Basic and acidic residues" evidence="1">
    <location>
        <begin position="58"/>
        <end position="72"/>
    </location>
</feature>
<accession>A0A6J4L4L0</accession>
<organism evidence="2">
    <name type="scientific">uncultured Chloroflexia bacterium</name>
    <dbReference type="NCBI Taxonomy" id="1672391"/>
    <lineage>
        <taxon>Bacteria</taxon>
        <taxon>Bacillati</taxon>
        <taxon>Chloroflexota</taxon>
        <taxon>Chloroflexia</taxon>
        <taxon>environmental samples</taxon>
    </lineage>
</organism>
<protein>
    <submittedName>
        <fullName evidence="2">Uncharacterized protein</fullName>
    </submittedName>
</protein>